<dbReference type="RefSeq" id="WP_378293105.1">
    <property type="nucleotide sequence ID" value="NZ_JBHULE010000019.1"/>
</dbReference>
<organism evidence="3 4">
    <name type="scientific">Aquimarina rubra</name>
    <dbReference type="NCBI Taxonomy" id="1920033"/>
    <lineage>
        <taxon>Bacteria</taxon>
        <taxon>Pseudomonadati</taxon>
        <taxon>Bacteroidota</taxon>
        <taxon>Flavobacteriia</taxon>
        <taxon>Flavobacteriales</taxon>
        <taxon>Flavobacteriaceae</taxon>
        <taxon>Aquimarina</taxon>
    </lineage>
</organism>
<feature type="transmembrane region" description="Helical" evidence="1">
    <location>
        <begin position="81"/>
        <end position="100"/>
    </location>
</feature>
<protein>
    <submittedName>
        <fullName evidence="3">Acyltransferase family protein</fullName>
        <ecNumber evidence="3">2.3.-.-</ecNumber>
    </submittedName>
</protein>
<feature type="transmembrane region" description="Helical" evidence="1">
    <location>
        <begin position="184"/>
        <end position="205"/>
    </location>
</feature>
<dbReference type="GO" id="GO:0016746">
    <property type="term" value="F:acyltransferase activity"/>
    <property type="evidence" value="ECO:0007669"/>
    <property type="project" value="UniProtKB-KW"/>
</dbReference>
<gene>
    <name evidence="3" type="ORF">ACFSR1_12880</name>
</gene>
<sequence length="349" mass="40689">MENRIDSLDYLRGLMALGIMIYHYFSWTYGSYGSESFLGILGIYGVSTFYVLSGLTLYVVYSKRLTIDTILHFTIKRFFRIYPLLWISIFLTIFLLNKTFDIKTIWLNISGLFGFLAHDKYISTGAWSIGNELVFYAFFPLIILFAKKIKFFVEAFFIASLFVAIYFAFFYLDVNQTLGKQWSIYINPLNQLFLFSGGILIGKLIGSYRNNLISLFLLFVTVLILVFYPVSGNRINLLVDWNRLLFASLCFVITIVFLLMDFPLSKWINKILSKLGHISYTVYLIHPIVFWYLNKFKTIEYFNKSIQPEMFIGISIITTFLISIVIYELIEYKFIKIGRALTKQKSSLA</sequence>
<feature type="transmembrane region" description="Helical" evidence="1">
    <location>
        <begin position="37"/>
        <end position="61"/>
    </location>
</feature>
<reference evidence="4" key="1">
    <citation type="journal article" date="2019" name="Int. J. Syst. Evol. Microbiol.">
        <title>The Global Catalogue of Microorganisms (GCM) 10K type strain sequencing project: providing services to taxonomists for standard genome sequencing and annotation.</title>
        <authorList>
            <consortium name="The Broad Institute Genomics Platform"/>
            <consortium name="The Broad Institute Genome Sequencing Center for Infectious Disease"/>
            <person name="Wu L."/>
            <person name="Ma J."/>
        </authorList>
    </citation>
    <scope>NUCLEOTIDE SEQUENCE [LARGE SCALE GENOMIC DNA]</scope>
    <source>
        <strain evidence="4">KCTC 52274</strain>
    </source>
</reference>
<feature type="transmembrane region" description="Helical" evidence="1">
    <location>
        <begin position="120"/>
        <end position="144"/>
    </location>
</feature>
<dbReference type="InterPro" id="IPR050879">
    <property type="entry name" value="Acyltransferase_3"/>
</dbReference>
<keyword evidence="1" id="KW-0812">Transmembrane</keyword>
<evidence type="ECO:0000256" key="1">
    <source>
        <dbReference type="SAM" id="Phobius"/>
    </source>
</evidence>
<feature type="transmembrane region" description="Helical" evidence="1">
    <location>
        <begin position="7"/>
        <end position="25"/>
    </location>
</feature>
<feature type="transmembrane region" description="Helical" evidence="1">
    <location>
        <begin position="212"/>
        <end position="231"/>
    </location>
</feature>
<dbReference type="PANTHER" id="PTHR23028:SF53">
    <property type="entry name" value="ACYL_TRANSF_3 DOMAIN-CONTAINING PROTEIN"/>
    <property type="match status" value="1"/>
</dbReference>
<dbReference type="Pfam" id="PF01757">
    <property type="entry name" value="Acyl_transf_3"/>
    <property type="match status" value="1"/>
</dbReference>
<feature type="transmembrane region" description="Helical" evidence="1">
    <location>
        <begin position="310"/>
        <end position="330"/>
    </location>
</feature>
<evidence type="ECO:0000313" key="4">
    <source>
        <dbReference type="Proteomes" id="UP001597319"/>
    </source>
</evidence>
<keyword evidence="3" id="KW-0808">Transferase</keyword>
<dbReference type="Proteomes" id="UP001597319">
    <property type="component" value="Unassembled WGS sequence"/>
</dbReference>
<keyword evidence="4" id="KW-1185">Reference proteome</keyword>
<comment type="caution">
    <text evidence="3">The sequence shown here is derived from an EMBL/GenBank/DDBJ whole genome shotgun (WGS) entry which is preliminary data.</text>
</comment>
<evidence type="ECO:0000259" key="2">
    <source>
        <dbReference type="Pfam" id="PF01757"/>
    </source>
</evidence>
<dbReference type="PANTHER" id="PTHR23028">
    <property type="entry name" value="ACETYLTRANSFERASE"/>
    <property type="match status" value="1"/>
</dbReference>
<keyword evidence="3" id="KW-0012">Acyltransferase</keyword>
<feature type="transmembrane region" description="Helical" evidence="1">
    <location>
        <begin position="243"/>
        <end position="263"/>
    </location>
</feature>
<dbReference type="EMBL" id="JBHULE010000019">
    <property type="protein sequence ID" value="MFD2563566.1"/>
    <property type="molecule type" value="Genomic_DNA"/>
</dbReference>
<dbReference type="InterPro" id="IPR002656">
    <property type="entry name" value="Acyl_transf_3_dom"/>
</dbReference>
<dbReference type="EC" id="2.3.-.-" evidence="3"/>
<feature type="transmembrane region" description="Helical" evidence="1">
    <location>
        <begin position="151"/>
        <end position="172"/>
    </location>
</feature>
<evidence type="ECO:0000313" key="3">
    <source>
        <dbReference type="EMBL" id="MFD2563566.1"/>
    </source>
</evidence>
<name>A0ABW5LGZ5_9FLAO</name>
<feature type="transmembrane region" description="Helical" evidence="1">
    <location>
        <begin position="275"/>
        <end position="294"/>
    </location>
</feature>
<keyword evidence="1" id="KW-1133">Transmembrane helix</keyword>
<keyword evidence="1" id="KW-0472">Membrane</keyword>
<accession>A0ABW5LGZ5</accession>
<feature type="domain" description="Acyltransferase 3" evidence="2">
    <location>
        <begin position="6"/>
        <end position="327"/>
    </location>
</feature>
<proteinExistence type="predicted"/>